<feature type="compositionally biased region" description="Polar residues" evidence="8">
    <location>
        <begin position="672"/>
        <end position="692"/>
    </location>
</feature>
<feature type="region of interest" description="Disordered" evidence="8">
    <location>
        <begin position="649"/>
        <end position="692"/>
    </location>
</feature>
<feature type="compositionally biased region" description="Pro residues" evidence="8">
    <location>
        <begin position="1114"/>
        <end position="1139"/>
    </location>
</feature>
<dbReference type="GO" id="GO:0005634">
    <property type="term" value="C:nucleus"/>
    <property type="evidence" value="ECO:0007669"/>
    <property type="project" value="UniProtKB-SubCell"/>
</dbReference>
<sequence length="1381" mass="151210">MAPSRKKGVSKAAAACHRWKVGDLVLAKVKGYPAWPATVSEPEKWGYSIDWKKVLVHFFGTQQIAFCNPADVEAFTEEKKQSLGGKRHGKGADFSRAVQEIIERYEKLKKEPQLEETGSAGDVANADVSNPVNSSAKDQAVALELTHTLPINTSNSIINKQEGGCAPEDDSAAVFKDEFNNTEALLGEPIDKTAAVKSPKPVTYSSRKRSVGDLCLQGCVTHRYASIRKSRSSSRSQNFVFPCNDSGKSAGDPSTSAAQSAPTRRNKRVRKSPDLSGHKDFESSAFVSSGSMEENSSEIITTDSDTFSLNDGSTIDSNFKLELAETIDCPEHELNKGLDLKIKSVVNKKKRKPNRKRAANDPSKPISRPEEETCVQNGSQSSQNNCGNSKERCFEQDGDEHLPLVKRARVRMGKSSVEAELRSTLQSHENNFKEDTNSVKQMITSSNCENSSPADGNSAVLNGALDNVSPKVSVPCSNTQICNTRKDKTFSSVDGEAALPPSKRLHRALEAMSANAAEEGQVHMEASSSIMTSSGACCISTVRRCSNMVINNEEGNLDTCNIDSSHIIVFSSTSSNPMISMENKSSIQVDKQLTEIPHEAGNDVFPGATDQVGEELSDHMIFQTTKSDLKIQSHGRISPNLGSQCCDVGSNQDLSDPILPPNDEDNIRSLKHSNTASDASENNEISLDSGKSVNENDGFLPHNSDVLLNEVAVCEGTECLKKPAVVDIGTENDMSQVVKEVKCKGPEEDMNFVSTSDDCLGVKGILDTRSSPSLTDGGDCIPQGSPPTVSVCNVSTSDSSNILQNGSCSPDVHLQQKQTTSGPVDGSKEGYVATQQSRLKGKSTDAGRAALLYFEAMLGTLTRTKESIGRATHIAIDCAKFGIAAKVMEILAHSLEMESSLHRRIDLFFLVDSIAQSSRGLKGDVCGVYSSAIQAVLPRLLSAAAPPGSTAHENHRQCLKVLRLWLERRILPESIIRRHIRELDMYSSSASAGIHLRRSLRTERALDDPVREMEGMLVDEYGSNSSFQLPGFCMPRMLKDEDDGEGSDSDGGNFEAVTPEHTSEVREMTSAIEKHRHILEDVDGELEMEDVAPSRDVEISSICNVDRGNVHSSSPPPPSFLPPPPPPPPPPPLPHPPPVLHQMPSTSNPYQTIVNSKDYTVSQTLKDNPFHSVAQPITAPRDNQPISDAVHRQVPEYIEMQMHLPESTCSVNSFPVPPSDNFQHNDGVTMHNKGYSIRPPQHVPSNQFSFVNGEQHVKHRREVLPPPSYSSRRHFVQNMERENFYNNHERLGPPPYDYQERWNVPVPYPGPRYQDKGVPAPYGCHPCESARVPDHGWRFPHRSMNQRNSMPFRPPFQDAIPVSNRGAFPFTHIFTSVVVAL</sequence>
<feature type="domain" description="CID" evidence="10">
    <location>
        <begin position="846"/>
        <end position="987"/>
    </location>
</feature>
<keyword evidence="7" id="KW-0539">Nucleus</keyword>
<keyword evidence="2" id="KW-0217">Developmental protein</keyword>
<feature type="region of interest" description="Disordered" evidence="8">
    <location>
        <begin position="236"/>
        <end position="306"/>
    </location>
</feature>
<dbReference type="InterPro" id="IPR000313">
    <property type="entry name" value="PWWP_dom"/>
</dbReference>
<evidence type="ECO:0000259" key="9">
    <source>
        <dbReference type="PROSITE" id="PS50812"/>
    </source>
</evidence>
<name>A0ABD1LJ77_9FABA</name>
<evidence type="ECO:0000256" key="7">
    <source>
        <dbReference type="ARBA" id="ARBA00023242"/>
    </source>
</evidence>
<dbReference type="SMART" id="SM00582">
    <property type="entry name" value="RPR"/>
    <property type="match status" value="1"/>
</dbReference>
<proteinExistence type="predicted"/>
<accession>A0ABD1LJ77</accession>
<dbReference type="InterPro" id="IPR006569">
    <property type="entry name" value="CID_dom"/>
</dbReference>
<gene>
    <name evidence="11" type="ORF">Fmac_027955</name>
</gene>
<feature type="compositionally biased region" description="Low complexity" evidence="8">
    <location>
        <begin position="376"/>
        <end position="388"/>
    </location>
</feature>
<dbReference type="FunFam" id="1.25.40.90:FF:000037">
    <property type="entry name" value="Enhancer of ag-4 2"/>
    <property type="match status" value="1"/>
</dbReference>
<dbReference type="SMART" id="SM00293">
    <property type="entry name" value="PWWP"/>
    <property type="match status" value="1"/>
</dbReference>
<dbReference type="GO" id="GO:0006397">
    <property type="term" value="P:mRNA processing"/>
    <property type="evidence" value="ECO:0007669"/>
    <property type="project" value="UniProtKB-KW"/>
</dbReference>
<dbReference type="SUPFAM" id="SSF63748">
    <property type="entry name" value="Tudor/PWWP/MBT"/>
    <property type="match status" value="1"/>
</dbReference>
<dbReference type="GO" id="GO:0009908">
    <property type="term" value="P:flower development"/>
    <property type="evidence" value="ECO:0007669"/>
    <property type="project" value="UniProtKB-KW"/>
</dbReference>
<evidence type="ECO:0000256" key="3">
    <source>
        <dbReference type="ARBA" id="ARBA00022664"/>
    </source>
</evidence>
<dbReference type="PROSITE" id="PS51391">
    <property type="entry name" value="CID"/>
    <property type="match status" value="1"/>
</dbReference>
<evidence type="ECO:0000256" key="1">
    <source>
        <dbReference type="ARBA" id="ARBA00004123"/>
    </source>
</evidence>
<keyword evidence="6" id="KW-0804">Transcription</keyword>
<dbReference type="Gene3D" id="1.25.40.90">
    <property type="match status" value="1"/>
</dbReference>
<dbReference type="Pfam" id="PF04818">
    <property type="entry name" value="CID"/>
    <property type="match status" value="1"/>
</dbReference>
<dbReference type="Proteomes" id="UP001603857">
    <property type="component" value="Unassembled WGS sequence"/>
</dbReference>
<dbReference type="Gene3D" id="2.30.30.140">
    <property type="match status" value="1"/>
</dbReference>
<keyword evidence="4" id="KW-0805">Transcription regulation</keyword>
<dbReference type="EMBL" id="JBGMDY010000009">
    <property type="protein sequence ID" value="KAL2323576.1"/>
    <property type="molecule type" value="Genomic_DNA"/>
</dbReference>
<feature type="region of interest" description="Disordered" evidence="8">
    <location>
        <begin position="1037"/>
        <end position="1068"/>
    </location>
</feature>
<evidence type="ECO:0000313" key="12">
    <source>
        <dbReference type="Proteomes" id="UP001603857"/>
    </source>
</evidence>
<evidence type="ECO:0000256" key="2">
    <source>
        <dbReference type="ARBA" id="ARBA00022473"/>
    </source>
</evidence>
<dbReference type="PANTHER" id="PTHR12550:SF80">
    <property type="entry name" value="TUDOR_PWWP_MBT SUPERFAMILY PROTEIN"/>
    <property type="match status" value="1"/>
</dbReference>
<reference evidence="11 12" key="1">
    <citation type="submission" date="2024-08" db="EMBL/GenBank/DDBJ databases">
        <title>Insights into the chromosomal genome structure of Flemingia macrophylla.</title>
        <authorList>
            <person name="Ding Y."/>
            <person name="Zhao Y."/>
            <person name="Bi W."/>
            <person name="Wu M."/>
            <person name="Zhao G."/>
            <person name="Gong Y."/>
            <person name="Li W."/>
            <person name="Zhang P."/>
        </authorList>
    </citation>
    <scope>NUCLEOTIDE SEQUENCE [LARGE SCALE GENOMIC DNA]</scope>
    <source>
        <strain evidence="11">DYQJB</strain>
        <tissue evidence="11">Leaf</tissue>
    </source>
</reference>
<keyword evidence="12" id="KW-1185">Reference proteome</keyword>
<feature type="region of interest" description="Disordered" evidence="8">
    <location>
        <begin position="347"/>
        <end position="393"/>
    </location>
</feature>
<evidence type="ECO:0000259" key="10">
    <source>
        <dbReference type="PROSITE" id="PS51391"/>
    </source>
</evidence>
<dbReference type="CDD" id="cd20147">
    <property type="entry name" value="PWWP_HULK"/>
    <property type="match status" value="1"/>
</dbReference>
<dbReference type="InterPro" id="IPR008942">
    <property type="entry name" value="ENTH_VHS"/>
</dbReference>
<comment type="caution">
    <text evidence="11">The sequence shown here is derived from an EMBL/GenBank/DDBJ whole genome shotgun (WGS) entry which is preliminary data.</text>
</comment>
<evidence type="ECO:0000256" key="5">
    <source>
        <dbReference type="ARBA" id="ARBA00023089"/>
    </source>
</evidence>
<dbReference type="PANTHER" id="PTHR12550">
    <property type="entry name" value="HEPATOMA-DERIVED GROWTH FACTOR-RELATED"/>
    <property type="match status" value="1"/>
</dbReference>
<feature type="compositionally biased region" description="Basic residues" evidence="8">
    <location>
        <begin position="347"/>
        <end position="357"/>
    </location>
</feature>
<feature type="domain" description="PWWP" evidence="9">
    <location>
        <begin position="21"/>
        <end position="78"/>
    </location>
</feature>
<dbReference type="Pfam" id="PF00855">
    <property type="entry name" value="PWWP"/>
    <property type="match status" value="1"/>
</dbReference>
<feature type="compositionally biased region" description="Polar residues" evidence="8">
    <location>
        <begin position="285"/>
        <end position="306"/>
    </location>
</feature>
<evidence type="ECO:0000256" key="8">
    <source>
        <dbReference type="SAM" id="MobiDB-lite"/>
    </source>
</evidence>
<feature type="region of interest" description="Disordered" evidence="8">
    <location>
        <begin position="1106"/>
        <end position="1145"/>
    </location>
</feature>
<organism evidence="11 12">
    <name type="scientific">Flemingia macrophylla</name>
    <dbReference type="NCBI Taxonomy" id="520843"/>
    <lineage>
        <taxon>Eukaryota</taxon>
        <taxon>Viridiplantae</taxon>
        <taxon>Streptophyta</taxon>
        <taxon>Embryophyta</taxon>
        <taxon>Tracheophyta</taxon>
        <taxon>Spermatophyta</taxon>
        <taxon>Magnoliopsida</taxon>
        <taxon>eudicotyledons</taxon>
        <taxon>Gunneridae</taxon>
        <taxon>Pentapetalae</taxon>
        <taxon>rosids</taxon>
        <taxon>fabids</taxon>
        <taxon>Fabales</taxon>
        <taxon>Fabaceae</taxon>
        <taxon>Papilionoideae</taxon>
        <taxon>50 kb inversion clade</taxon>
        <taxon>NPAAA clade</taxon>
        <taxon>indigoferoid/millettioid clade</taxon>
        <taxon>Phaseoleae</taxon>
        <taxon>Flemingia</taxon>
    </lineage>
</organism>
<protein>
    <submittedName>
        <fullName evidence="11">Uncharacterized protein</fullName>
    </submittedName>
</protein>
<feature type="region of interest" description="Disordered" evidence="8">
    <location>
        <begin position="808"/>
        <end position="829"/>
    </location>
</feature>
<keyword evidence="5" id="KW-0287">Flowering</keyword>
<evidence type="ECO:0000256" key="6">
    <source>
        <dbReference type="ARBA" id="ARBA00023163"/>
    </source>
</evidence>
<evidence type="ECO:0000313" key="11">
    <source>
        <dbReference type="EMBL" id="KAL2323576.1"/>
    </source>
</evidence>
<feature type="compositionally biased region" description="Basic and acidic residues" evidence="8">
    <location>
        <begin position="271"/>
        <end position="282"/>
    </location>
</feature>
<feature type="compositionally biased region" description="Polar residues" evidence="8">
    <location>
        <begin position="252"/>
        <end position="263"/>
    </location>
</feature>
<keyword evidence="3" id="KW-0507">mRNA processing</keyword>
<comment type="subcellular location">
    <subcellularLocation>
        <location evidence="1">Nucleus</location>
    </subcellularLocation>
</comment>
<dbReference type="PROSITE" id="PS50812">
    <property type="entry name" value="PWWP"/>
    <property type="match status" value="1"/>
</dbReference>
<evidence type="ECO:0000256" key="4">
    <source>
        <dbReference type="ARBA" id="ARBA00023015"/>
    </source>
</evidence>